<sequence length="242" mass="28705">MEREYIRIKKPAPLPFDTRQLKTLDDEFWKNWVFYYLLDFYKNYDSVELKSKIEEEKKKQYPRTEREIAKFVRLKLKANREFGFNFSVKGEETNDEDVEGNYDITIHNTYWKNQDFYFECKNLDGSKDLVDKYVCYNTYKKDANNENIFDGGVLRYFNGKYAQNLTFGGMIGFIIDGDSNNIKTAILKKLSDKFLISPEGDLISTKDKSIEENPFTFDSLHLRLNTEFTIHHLLFDLLPKSS</sequence>
<dbReference type="EMBL" id="JACXXP010000036">
    <property type="protein sequence ID" value="MBD3906623.1"/>
    <property type="molecule type" value="Genomic_DNA"/>
</dbReference>
<evidence type="ECO:0008006" key="5">
    <source>
        <dbReference type="Google" id="ProtNLM"/>
    </source>
</evidence>
<protein>
    <recommendedName>
        <fullName evidence="5">Restriction endonuclease</fullName>
    </recommendedName>
</protein>
<name>A0A9Q3UY82_9FLAO</name>
<reference evidence="2" key="1">
    <citation type="submission" date="2021-11" db="EMBL/GenBank/DDBJ databases">
        <title>Description of novel Chryseobacterium species.</title>
        <authorList>
            <person name="Saticioglu I.B."/>
            <person name="Ay H."/>
            <person name="Altun S."/>
            <person name="Duman M."/>
        </authorList>
    </citation>
    <scope>NUCLEOTIDE SEQUENCE</scope>
    <source>
        <strain evidence="2">C-39</strain>
    </source>
</reference>
<proteinExistence type="predicted"/>
<dbReference type="Proteomes" id="UP000603715">
    <property type="component" value="Unassembled WGS sequence"/>
</dbReference>
<evidence type="ECO:0000313" key="3">
    <source>
        <dbReference type="Proteomes" id="UP000603715"/>
    </source>
</evidence>
<evidence type="ECO:0000313" key="4">
    <source>
        <dbReference type="Proteomes" id="UP001107960"/>
    </source>
</evidence>
<dbReference type="EMBL" id="JAJJML010000001">
    <property type="protein sequence ID" value="MCC9036582.1"/>
    <property type="molecule type" value="Genomic_DNA"/>
</dbReference>
<gene>
    <name evidence="1" type="ORF">IEW27_18740</name>
    <name evidence="2" type="ORF">LNP80_20470</name>
</gene>
<evidence type="ECO:0000313" key="2">
    <source>
        <dbReference type="EMBL" id="MCC9036582.1"/>
    </source>
</evidence>
<evidence type="ECO:0000313" key="1">
    <source>
        <dbReference type="EMBL" id="MBD3906623.1"/>
    </source>
</evidence>
<accession>A0A9Q3UY82</accession>
<organism evidence="2 4">
    <name type="scientific">Chryseobacterium muglaense</name>
    <dbReference type="NCBI Taxonomy" id="2893752"/>
    <lineage>
        <taxon>Bacteria</taxon>
        <taxon>Pseudomonadati</taxon>
        <taxon>Bacteroidota</taxon>
        <taxon>Flavobacteriia</taxon>
        <taxon>Flavobacteriales</taxon>
        <taxon>Weeksellaceae</taxon>
        <taxon>Chryseobacterium group</taxon>
        <taxon>Chryseobacterium</taxon>
    </lineage>
</organism>
<dbReference type="AlphaFoldDB" id="A0A9Q3UY82"/>
<keyword evidence="3" id="KW-1185">Reference proteome</keyword>
<dbReference type="RefSeq" id="WP_191181023.1">
    <property type="nucleotide sequence ID" value="NZ_JACXXP010000036.1"/>
</dbReference>
<reference evidence="1" key="3">
    <citation type="submission" date="2024-05" db="EMBL/GenBank/DDBJ databases">
        <title>Description of novel Chryseobacterium sp. strain C-2.</title>
        <authorList>
            <person name="Saticioglu I.B."/>
        </authorList>
    </citation>
    <scope>NUCLEOTIDE SEQUENCE</scope>
    <source>
        <strain evidence="1">C-2</strain>
    </source>
</reference>
<dbReference type="Proteomes" id="UP001107960">
    <property type="component" value="Unassembled WGS sequence"/>
</dbReference>
<reference evidence="3" key="2">
    <citation type="submission" date="2023-07" db="EMBL/GenBank/DDBJ databases">
        <title>Description of novel Chryseobacterium sp. strain C-2.</title>
        <authorList>
            <person name="Saticioglu I.B."/>
        </authorList>
    </citation>
    <scope>NUCLEOTIDE SEQUENCE [LARGE SCALE GENOMIC DNA]</scope>
    <source>
        <strain evidence="3">C-2</strain>
    </source>
</reference>
<comment type="caution">
    <text evidence="2">The sequence shown here is derived from an EMBL/GenBank/DDBJ whole genome shotgun (WGS) entry which is preliminary data.</text>
</comment>